<accession>A0AAD3MMK1</accession>
<organism evidence="2 3">
    <name type="scientific">Lates japonicus</name>
    <name type="common">Japanese lates</name>
    <dbReference type="NCBI Taxonomy" id="270547"/>
    <lineage>
        <taxon>Eukaryota</taxon>
        <taxon>Metazoa</taxon>
        <taxon>Chordata</taxon>
        <taxon>Craniata</taxon>
        <taxon>Vertebrata</taxon>
        <taxon>Euteleostomi</taxon>
        <taxon>Actinopterygii</taxon>
        <taxon>Neopterygii</taxon>
        <taxon>Teleostei</taxon>
        <taxon>Neoteleostei</taxon>
        <taxon>Acanthomorphata</taxon>
        <taxon>Carangaria</taxon>
        <taxon>Carangaria incertae sedis</taxon>
        <taxon>Centropomidae</taxon>
        <taxon>Lates</taxon>
    </lineage>
</organism>
<comment type="caution">
    <text evidence="2">The sequence shown here is derived from an EMBL/GenBank/DDBJ whole genome shotgun (WGS) entry which is preliminary data.</text>
</comment>
<name>A0AAD3MMK1_LATJO</name>
<keyword evidence="3" id="KW-1185">Reference proteome</keyword>
<gene>
    <name evidence="2" type="ORF">AKAME5_002866100</name>
</gene>
<dbReference type="AlphaFoldDB" id="A0AAD3MMK1"/>
<keyword evidence="1" id="KW-0472">Membrane</keyword>
<dbReference type="EMBL" id="BRZM01004347">
    <property type="protein sequence ID" value="GLD56531.1"/>
    <property type="molecule type" value="Genomic_DNA"/>
</dbReference>
<evidence type="ECO:0000313" key="3">
    <source>
        <dbReference type="Proteomes" id="UP001279410"/>
    </source>
</evidence>
<dbReference type="Gene3D" id="1.20.140.150">
    <property type="match status" value="1"/>
</dbReference>
<dbReference type="Proteomes" id="UP001279410">
    <property type="component" value="Unassembled WGS sequence"/>
</dbReference>
<reference evidence="2" key="1">
    <citation type="submission" date="2022-08" db="EMBL/GenBank/DDBJ databases">
        <title>Genome sequencing of akame (Lates japonicus).</title>
        <authorList>
            <person name="Hashiguchi Y."/>
            <person name="Takahashi H."/>
        </authorList>
    </citation>
    <scope>NUCLEOTIDE SEQUENCE</scope>
    <source>
        <strain evidence="2">Kochi</strain>
    </source>
</reference>
<protein>
    <submittedName>
        <fullName evidence="2">Claudin i</fullName>
    </submittedName>
</protein>
<feature type="transmembrane region" description="Helical" evidence="1">
    <location>
        <begin position="6"/>
        <end position="27"/>
    </location>
</feature>
<keyword evidence="1" id="KW-1133">Transmembrane helix</keyword>
<evidence type="ECO:0000256" key="1">
    <source>
        <dbReference type="SAM" id="Phobius"/>
    </source>
</evidence>
<sequence>MGSVGVQIVCVALGVLGLIGTIVCCVVPRWKVSSFTGSSIVTAQETLGMNCVGFDQQQCKNYDSPLWCWLMTCRPPGIAVTIIARHVQLPQPPLICSEADFTPHLGRGWSAGGGGAGPAARGLLVIAPNQLDPFL</sequence>
<keyword evidence="1" id="KW-0812">Transmembrane</keyword>
<proteinExistence type="predicted"/>
<evidence type="ECO:0000313" key="2">
    <source>
        <dbReference type="EMBL" id="GLD56531.1"/>
    </source>
</evidence>